<dbReference type="PANTHER" id="PTHR43301:SF3">
    <property type="entry name" value="ARABINAN ENDO-1,5-ALPHA-L-ARABINOSIDASE A-RELATED"/>
    <property type="match status" value="1"/>
</dbReference>
<dbReference type="RefSeq" id="WP_230501008.1">
    <property type="nucleotide sequence ID" value="NZ_CAKJTJ010000008.1"/>
</dbReference>
<keyword evidence="4 5" id="KW-0326">Glycosidase</keyword>
<dbReference type="GO" id="GO:0046558">
    <property type="term" value="F:arabinan endo-1,5-alpha-L-arabinosidase activity"/>
    <property type="evidence" value="ECO:0007669"/>
    <property type="project" value="UniProtKB-EC"/>
</dbReference>
<dbReference type="Gene3D" id="2.115.10.20">
    <property type="entry name" value="Glycosyl hydrolase domain, family 43"/>
    <property type="match status" value="1"/>
</dbReference>
<evidence type="ECO:0000313" key="6">
    <source>
        <dbReference type="EMBL" id="CAG9621104.1"/>
    </source>
</evidence>
<dbReference type="PIRSF" id="PIRSF026534">
    <property type="entry name" value="Endo_alpha-L-arabinosidase"/>
    <property type="match status" value="1"/>
</dbReference>
<comment type="catalytic activity">
    <reaction evidence="5">
        <text>Endohydrolysis of (1-&gt;5)-alpha-arabinofuranosidic linkages in (1-&gt;5)-arabinans.</text>
        <dbReference type="EC" id="3.2.1.99"/>
    </reaction>
</comment>
<organism evidence="6 7">
    <name type="scientific">Sutcliffiella rhizosphaerae</name>
    <dbReference type="NCBI Taxonomy" id="2880967"/>
    <lineage>
        <taxon>Bacteria</taxon>
        <taxon>Bacillati</taxon>
        <taxon>Bacillota</taxon>
        <taxon>Bacilli</taxon>
        <taxon>Bacillales</taxon>
        <taxon>Bacillaceae</taxon>
        <taxon>Sutcliffiella</taxon>
    </lineage>
</organism>
<dbReference type="PANTHER" id="PTHR43301">
    <property type="entry name" value="ARABINAN ENDO-1,5-ALPHA-L-ARABINOSIDASE"/>
    <property type="match status" value="1"/>
</dbReference>
<dbReference type="EMBL" id="CAKJTJ010000008">
    <property type="protein sequence ID" value="CAG9621104.1"/>
    <property type="molecule type" value="Genomic_DNA"/>
</dbReference>
<name>A0ABN8A7S0_9BACI</name>
<dbReference type="CDD" id="cd18616">
    <property type="entry name" value="GH43_ABN-like"/>
    <property type="match status" value="1"/>
</dbReference>
<accession>A0ABN8A7S0</accession>
<dbReference type="InterPro" id="IPR023296">
    <property type="entry name" value="Glyco_hydro_beta-prop_sf"/>
</dbReference>
<keyword evidence="7" id="KW-1185">Reference proteome</keyword>
<dbReference type="InterPro" id="IPR016840">
    <property type="entry name" value="Glyco_hydro_43_endo_a_Ara-ase"/>
</dbReference>
<dbReference type="Pfam" id="PF04616">
    <property type="entry name" value="Glyco_hydro_43"/>
    <property type="match status" value="1"/>
</dbReference>
<dbReference type="InterPro" id="IPR050727">
    <property type="entry name" value="GH43_arabinanases"/>
</dbReference>
<evidence type="ECO:0000256" key="2">
    <source>
        <dbReference type="ARBA" id="ARBA00009865"/>
    </source>
</evidence>
<dbReference type="Proteomes" id="UP000789833">
    <property type="component" value="Unassembled WGS sequence"/>
</dbReference>
<keyword evidence="3 5" id="KW-0378">Hydrolase</keyword>
<evidence type="ECO:0000256" key="5">
    <source>
        <dbReference type="PIRNR" id="PIRNR026534"/>
    </source>
</evidence>
<reference evidence="6 7" key="1">
    <citation type="submission" date="2021-10" db="EMBL/GenBank/DDBJ databases">
        <authorList>
            <person name="Criscuolo A."/>
        </authorList>
    </citation>
    <scope>NUCLEOTIDE SEQUENCE [LARGE SCALE GENOMIC DNA]</scope>
    <source>
        <strain evidence="7">CIP 111883</strain>
    </source>
</reference>
<comment type="similarity">
    <text evidence="2 5">Belongs to the glycosyl hydrolase 43 family.</text>
</comment>
<dbReference type="EC" id="3.2.1.99" evidence="5"/>
<proteinExistence type="inferred from homology"/>
<evidence type="ECO:0000256" key="1">
    <source>
        <dbReference type="ARBA" id="ARBA00004834"/>
    </source>
</evidence>
<evidence type="ECO:0000256" key="4">
    <source>
        <dbReference type="ARBA" id="ARBA00023295"/>
    </source>
</evidence>
<protein>
    <recommendedName>
        <fullName evidence="5">Endo-alpha-(1-&gt;5)-L-arabinanase</fullName>
        <ecNumber evidence="5">3.2.1.99</ecNumber>
    </recommendedName>
</protein>
<sequence length="345" mass="38247">MKKGWLGLILSAVLLLSVIGYLFMGDIFREKGPVYQNPVFEPVIADPSIVKGEDGFFYVYGTEDNWGDGMGSRIVPIVRSENLVDWEYVGEAFLEKPNWKEDGGIWAPDVSFFNGKYYMYYSQSTWGDANPAIGVAVSDVPEGPFEDKGKLFDSKEIGVNNSIDAQAFVDDDGTPYLFWGSWHGIWGIELAEDGLSYIGEKFQIASKDFEAAYMIKRDGLYYFFGSQGSCCEGQWSTYRVAVGKGESVRGPFYDKDGKDIVNSSGTLVLEGGERFVGPGHNAIVADDAGQDWIIYHAVDKEMPWIGSGTTRRPLMIDKIVWEDGWPTIADQQPGEGELEGPITGQ</sequence>
<evidence type="ECO:0000256" key="3">
    <source>
        <dbReference type="ARBA" id="ARBA00022801"/>
    </source>
</evidence>
<gene>
    <name evidence="6" type="primary">abnB</name>
    <name evidence="6" type="ORF">BACCIP111883_01876</name>
</gene>
<dbReference type="InterPro" id="IPR006710">
    <property type="entry name" value="Glyco_hydro_43"/>
</dbReference>
<evidence type="ECO:0000313" key="7">
    <source>
        <dbReference type="Proteomes" id="UP000789833"/>
    </source>
</evidence>
<comment type="pathway">
    <text evidence="1 5">Glycan metabolism; L-arabinan degradation.</text>
</comment>
<comment type="caution">
    <text evidence="6">The sequence shown here is derived from an EMBL/GenBank/DDBJ whole genome shotgun (WGS) entry which is preliminary data.</text>
</comment>
<dbReference type="SUPFAM" id="SSF75005">
    <property type="entry name" value="Arabinanase/levansucrase/invertase"/>
    <property type="match status" value="1"/>
</dbReference>